<dbReference type="Proteomes" id="UP000030949">
    <property type="component" value="Unassembled WGS sequence"/>
</dbReference>
<reference evidence="2" key="1">
    <citation type="submission" date="2015-03" db="EMBL/GenBank/DDBJ databases">
        <title>Pseudomonas frederiksbergensis hydrocarbon degrader.</title>
        <authorList>
            <person name="Brown L.M."/>
            <person name="Ruiz O.N."/>
            <person name="Mueller S."/>
            <person name="Gunasekera T.S."/>
        </authorList>
    </citation>
    <scope>NUCLEOTIDE SEQUENCE [LARGE SCALE GENOMIC DNA]</scope>
    <source>
        <strain evidence="2">SI8</strain>
    </source>
</reference>
<name>A0A0B1YXV8_9PSED</name>
<evidence type="ECO:0000313" key="2">
    <source>
        <dbReference type="Proteomes" id="UP000030949"/>
    </source>
</evidence>
<sequence>MPNKALRIMIADPEHYHRMQLERLFNHQGYFRIAPVSDEHEFLTLVDYGCELFDLILINANLANDTLDLPGFFVDNPQVRHVLIYNAQPGMPATPRPFLQVSSTRLPDAVLVQRLMKSIDPAANESVPSWARTVGQRHGT</sequence>
<comment type="caution">
    <text evidence="1">The sequence shown here is derived from an EMBL/GenBank/DDBJ whole genome shotgun (WGS) entry which is preliminary data.</text>
</comment>
<evidence type="ECO:0000313" key="1">
    <source>
        <dbReference type="EMBL" id="KHK61997.1"/>
    </source>
</evidence>
<dbReference type="RefSeq" id="WP_039593972.1">
    <property type="nucleotide sequence ID" value="NZ_CP142104.1"/>
</dbReference>
<dbReference type="SUPFAM" id="SSF52172">
    <property type="entry name" value="CheY-like"/>
    <property type="match status" value="1"/>
</dbReference>
<organism evidence="1 2">
    <name type="scientific">Pseudomonas frederiksbergensis</name>
    <dbReference type="NCBI Taxonomy" id="104087"/>
    <lineage>
        <taxon>Bacteria</taxon>
        <taxon>Pseudomonadati</taxon>
        <taxon>Pseudomonadota</taxon>
        <taxon>Gammaproteobacteria</taxon>
        <taxon>Pseudomonadales</taxon>
        <taxon>Pseudomonadaceae</taxon>
        <taxon>Pseudomonas</taxon>
    </lineage>
</organism>
<accession>A0A0B1YXV8</accession>
<proteinExistence type="predicted"/>
<protein>
    <submittedName>
        <fullName evidence="1">Chemotaxis protein CheY</fullName>
    </submittedName>
</protein>
<dbReference type="InterPro" id="IPR011006">
    <property type="entry name" value="CheY-like_superfamily"/>
</dbReference>
<dbReference type="AlphaFoldDB" id="A0A0B1YXV8"/>
<dbReference type="OrthoDB" id="7028668at2"/>
<dbReference type="EMBL" id="JQGJ01000023">
    <property type="protein sequence ID" value="KHK61997.1"/>
    <property type="molecule type" value="Genomic_DNA"/>
</dbReference>
<gene>
    <name evidence="1" type="ORF">JZ00_25715</name>
</gene>